<feature type="region of interest" description="Disordered" evidence="1">
    <location>
        <begin position="1"/>
        <end position="31"/>
    </location>
</feature>
<dbReference type="AlphaFoldDB" id="A0A1G2N7R0"/>
<feature type="region of interest" description="Disordered" evidence="1">
    <location>
        <begin position="52"/>
        <end position="73"/>
    </location>
</feature>
<gene>
    <name evidence="2" type="ORF">A2928_00385</name>
</gene>
<dbReference type="EMBL" id="MHRX01000052">
    <property type="protein sequence ID" value="OHA32140.1"/>
    <property type="molecule type" value="Genomic_DNA"/>
</dbReference>
<feature type="compositionally biased region" description="Basic and acidic residues" evidence="1">
    <location>
        <begin position="12"/>
        <end position="31"/>
    </location>
</feature>
<proteinExistence type="predicted"/>
<dbReference type="Proteomes" id="UP000176221">
    <property type="component" value="Unassembled WGS sequence"/>
</dbReference>
<name>A0A1G2N7R0_9BACT</name>
<evidence type="ECO:0000313" key="3">
    <source>
        <dbReference type="Proteomes" id="UP000176221"/>
    </source>
</evidence>
<comment type="caution">
    <text evidence="2">The sequence shown here is derived from an EMBL/GenBank/DDBJ whole genome shotgun (WGS) entry which is preliminary data.</text>
</comment>
<evidence type="ECO:0000256" key="1">
    <source>
        <dbReference type="SAM" id="MobiDB-lite"/>
    </source>
</evidence>
<organism evidence="2 3">
    <name type="scientific">Candidatus Taylorbacteria bacterium RIFCSPLOWO2_01_FULL_45_15b</name>
    <dbReference type="NCBI Taxonomy" id="1802319"/>
    <lineage>
        <taxon>Bacteria</taxon>
        <taxon>Candidatus Tayloriibacteriota</taxon>
    </lineage>
</organism>
<evidence type="ECO:0000313" key="2">
    <source>
        <dbReference type="EMBL" id="OHA32140.1"/>
    </source>
</evidence>
<accession>A0A1G2N7R0</accession>
<feature type="compositionally biased region" description="Basic and acidic residues" evidence="1">
    <location>
        <begin position="235"/>
        <end position="260"/>
    </location>
</feature>
<protein>
    <submittedName>
        <fullName evidence="2">Uncharacterized protein</fullName>
    </submittedName>
</protein>
<feature type="compositionally biased region" description="Basic and acidic residues" evidence="1">
    <location>
        <begin position="201"/>
        <end position="223"/>
    </location>
</feature>
<feature type="region of interest" description="Disordered" evidence="1">
    <location>
        <begin position="193"/>
        <end position="260"/>
    </location>
</feature>
<sequence>MNNFENPSLDAEPPKEEAPQPEVEKKIDRPGFLRRTAQAAVAAVMMTAAAEGAELPKESSLKPGVRAESSDAASESRRELFGILREVSGGQMKTNEQGCVVRMSGSLSLNGKAIANPSGYFLLDKPALEKMTAVVKTGLVEQKFGDFKFDRTTRRMVMMRIQKMIAEYGKAIPVGDKMLSGLFSPEAAADLNRQLRGNDSPMERKQDPGIKKERETKPDDRPKPRSWTSPSLKDYLTDTKPADKIAPEKKTNPDIDEFLR</sequence>
<reference evidence="2 3" key="1">
    <citation type="journal article" date="2016" name="Nat. Commun.">
        <title>Thousands of microbial genomes shed light on interconnected biogeochemical processes in an aquifer system.</title>
        <authorList>
            <person name="Anantharaman K."/>
            <person name="Brown C.T."/>
            <person name="Hug L.A."/>
            <person name="Sharon I."/>
            <person name="Castelle C.J."/>
            <person name="Probst A.J."/>
            <person name="Thomas B.C."/>
            <person name="Singh A."/>
            <person name="Wilkins M.J."/>
            <person name="Karaoz U."/>
            <person name="Brodie E.L."/>
            <person name="Williams K.H."/>
            <person name="Hubbard S.S."/>
            <person name="Banfield J.F."/>
        </authorList>
    </citation>
    <scope>NUCLEOTIDE SEQUENCE [LARGE SCALE GENOMIC DNA]</scope>
</reference>